<name>A0A402A5S4_9CHLR</name>
<feature type="transmembrane region" description="Helical" evidence="1">
    <location>
        <begin position="340"/>
        <end position="358"/>
    </location>
</feature>
<accession>A0A402A5S4</accession>
<dbReference type="Proteomes" id="UP000287352">
    <property type="component" value="Unassembled WGS sequence"/>
</dbReference>
<feature type="transmembrane region" description="Helical" evidence="1">
    <location>
        <begin position="83"/>
        <end position="102"/>
    </location>
</feature>
<dbReference type="EMBL" id="BIFR01000002">
    <property type="protein sequence ID" value="GCE14497.1"/>
    <property type="molecule type" value="Genomic_DNA"/>
</dbReference>
<dbReference type="RefSeq" id="WP_126582065.1">
    <property type="nucleotide sequence ID" value="NZ_BIFR01000002.1"/>
</dbReference>
<feature type="transmembrane region" description="Helical" evidence="1">
    <location>
        <begin position="378"/>
        <end position="399"/>
    </location>
</feature>
<evidence type="ECO:0000313" key="3">
    <source>
        <dbReference type="EMBL" id="GCE14497.1"/>
    </source>
</evidence>
<feature type="transmembrane region" description="Helical" evidence="1">
    <location>
        <begin position="177"/>
        <end position="200"/>
    </location>
</feature>
<protein>
    <recommendedName>
        <fullName evidence="2">Acyltransferase 3 domain-containing protein</fullName>
    </recommendedName>
</protein>
<feature type="transmembrane region" description="Helical" evidence="1">
    <location>
        <begin position="123"/>
        <end position="141"/>
    </location>
</feature>
<evidence type="ECO:0000259" key="2">
    <source>
        <dbReference type="Pfam" id="PF01757"/>
    </source>
</evidence>
<dbReference type="AlphaFoldDB" id="A0A402A5S4"/>
<feature type="transmembrane region" description="Helical" evidence="1">
    <location>
        <begin position="207"/>
        <end position="227"/>
    </location>
</feature>
<evidence type="ECO:0000313" key="4">
    <source>
        <dbReference type="Proteomes" id="UP000287352"/>
    </source>
</evidence>
<gene>
    <name evidence="3" type="ORF">KTT_43560</name>
</gene>
<dbReference type="GO" id="GO:0016747">
    <property type="term" value="F:acyltransferase activity, transferring groups other than amino-acyl groups"/>
    <property type="evidence" value="ECO:0007669"/>
    <property type="project" value="InterPro"/>
</dbReference>
<feature type="domain" description="Acyltransferase 3" evidence="2">
    <location>
        <begin position="69"/>
        <end position="394"/>
    </location>
</feature>
<feature type="transmembrane region" description="Helical" evidence="1">
    <location>
        <begin position="247"/>
        <end position="267"/>
    </location>
</feature>
<dbReference type="InterPro" id="IPR002656">
    <property type="entry name" value="Acyl_transf_3_dom"/>
</dbReference>
<dbReference type="OrthoDB" id="572802at2"/>
<reference evidence="4" key="1">
    <citation type="submission" date="2018-12" db="EMBL/GenBank/DDBJ databases">
        <title>Tengunoibacter tsumagoiensis gen. nov., sp. nov., Dictyobacter kobayashii sp. nov., D. alpinus sp. nov., and D. joshuensis sp. nov. and description of Dictyobacteraceae fam. nov. within the order Ktedonobacterales isolated from Tengu-no-mugimeshi.</title>
        <authorList>
            <person name="Wang C.M."/>
            <person name="Zheng Y."/>
            <person name="Sakai Y."/>
            <person name="Toyoda A."/>
            <person name="Minakuchi Y."/>
            <person name="Abe K."/>
            <person name="Yokota A."/>
            <person name="Yabe S."/>
        </authorList>
    </citation>
    <scope>NUCLEOTIDE SEQUENCE [LARGE SCALE GENOMIC DNA]</scope>
    <source>
        <strain evidence="4">Uno3</strain>
    </source>
</reference>
<sequence length="423" mass="48049">MTNATDAFPAIRSITAKVTAARMIAVNTMRHRAIEPDDPTRKLEFYRTLVTIVMICGYCYYQATFINHHLLFNNHIETALFSIQNSIALFFVLDGAISFLPFARAILQRQRHYSTRTFLTRRIIRLLPVYYIAVIIVWITHLRGNGASYQWLDLLEHLTFIQIFDAKDIYQTIGPAWVISVEVWLSIMLACFVSLIHLLCKAPHQRAVRIIAMLSVSCLCIALGLLYKVWLVGTAYTPITNPVLFYSFPWLDSFGLGLLLAIVIAVAEGGKRHLLLGFISLITAIGLAGSTYYLSEYSVTGAIENLLFNQSMWGVIALFLCFIVVGWANLSRFPRRKTHVSRIIEYIGAISYGLFMWYEPLFSWLGHYFVASSPVVFAVGLLAFILMLILVASVSYWIVEYPVSFLSHIFSHEGRLSPRYIEA</sequence>
<organism evidence="3 4">
    <name type="scientific">Tengunoibacter tsumagoiensis</name>
    <dbReference type="NCBI Taxonomy" id="2014871"/>
    <lineage>
        <taxon>Bacteria</taxon>
        <taxon>Bacillati</taxon>
        <taxon>Chloroflexota</taxon>
        <taxon>Ktedonobacteria</taxon>
        <taxon>Ktedonobacterales</taxon>
        <taxon>Dictyobacteraceae</taxon>
        <taxon>Tengunoibacter</taxon>
    </lineage>
</organism>
<feature type="transmembrane region" description="Helical" evidence="1">
    <location>
        <begin position="45"/>
        <end position="63"/>
    </location>
</feature>
<keyword evidence="4" id="KW-1185">Reference proteome</keyword>
<dbReference type="Pfam" id="PF01757">
    <property type="entry name" value="Acyl_transf_3"/>
    <property type="match status" value="1"/>
</dbReference>
<feature type="transmembrane region" description="Helical" evidence="1">
    <location>
        <begin position="274"/>
        <end position="294"/>
    </location>
</feature>
<proteinExistence type="predicted"/>
<comment type="caution">
    <text evidence="3">The sequence shown here is derived from an EMBL/GenBank/DDBJ whole genome shotgun (WGS) entry which is preliminary data.</text>
</comment>
<evidence type="ECO:0000256" key="1">
    <source>
        <dbReference type="SAM" id="Phobius"/>
    </source>
</evidence>
<keyword evidence="1" id="KW-0472">Membrane</keyword>
<keyword evidence="1" id="KW-0812">Transmembrane</keyword>
<feature type="transmembrane region" description="Helical" evidence="1">
    <location>
        <begin position="306"/>
        <end position="328"/>
    </location>
</feature>
<keyword evidence="1" id="KW-1133">Transmembrane helix</keyword>